<dbReference type="PANTHER" id="PTHR44520:SF2">
    <property type="entry name" value="RESPONSE REGULATOR RCP1"/>
    <property type="match status" value="1"/>
</dbReference>
<keyword evidence="1" id="KW-0597">Phosphoprotein</keyword>
<gene>
    <name evidence="3" type="ORF">ACFSSE_03540</name>
</gene>
<reference evidence="4" key="1">
    <citation type="journal article" date="2019" name="Int. J. Syst. Evol. Microbiol.">
        <title>The Global Catalogue of Microorganisms (GCM) 10K type strain sequencing project: providing services to taxonomists for standard genome sequencing and annotation.</title>
        <authorList>
            <consortium name="The Broad Institute Genomics Platform"/>
            <consortium name="The Broad Institute Genome Sequencing Center for Infectious Disease"/>
            <person name="Wu L."/>
            <person name="Ma J."/>
        </authorList>
    </citation>
    <scope>NUCLEOTIDE SEQUENCE [LARGE SCALE GENOMIC DNA]</scope>
    <source>
        <strain evidence="4">KCTC 42456</strain>
    </source>
</reference>
<dbReference type="InterPro" id="IPR052893">
    <property type="entry name" value="TCS_response_regulator"/>
</dbReference>
<name>A0ABW5TNA7_9SPHI</name>
<dbReference type="PANTHER" id="PTHR44520">
    <property type="entry name" value="RESPONSE REGULATOR RCP1-RELATED"/>
    <property type="match status" value="1"/>
</dbReference>
<comment type="caution">
    <text evidence="3">The sequence shown here is derived from an EMBL/GenBank/DDBJ whole genome shotgun (WGS) entry which is preliminary data.</text>
</comment>
<feature type="domain" description="Response regulatory" evidence="2">
    <location>
        <begin position="6"/>
        <end position="132"/>
    </location>
</feature>
<accession>A0ABW5TNA7</accession>
<proteinExistence type="predicted"/>
<dbReference type="RefSeq" id="WP_379044519.1">
    <property type="nucleotide sequence ID" value="NZ_JBHSKW010000042.1"/>
</dbReference>
<dbReference type="Gene3D" id="3.40.50.2300">
    <property type="match status" value="1"/>
</dbReference>
<feature type="modified residue" description="4-aspartylphosphate" evidence="1">
    <location>
        <position position="63"/>
    </location>
</feature>
<evidence type="ECO:0000313" key="4">
    <source>
        <dbReference type="Proteomes" id="UP001597546"/>
    </source>
</evidence>
<evidence type="ECO:0000256" key="1">
    <source>
        <dbReference type="PROSITE-ProRule" id="PRU00169"/>
    </source>
</evidence>
<evidence type="ECO:0000259" key="2">
    <source>
        <dbReference type="PROSITE" id="PS50110"/>
    </source>
</evidence>
<dbReference type="SUPFAM" id="SSF52172">
    <property type="entry name" value="CheY-like"/>
    <property type="match status" value="1"/>
</dbReference>
<sequence>MNKIETVYIIDDDDVYAYAVQRLISIQKLCNNVEVFKNGKEAIDFFTNSSLEIDTSSNIILLDVRMPVMNGWEFLESFMKLDYATKDNFDLYMISSSIDPKDTKKAAEIPLIKMYIFKPITFDDLKLVFNKE</sequence>
<organism evidence="3 4">
    <name type="scientific">Pedobacter alpinus</name>
    <dbReference type="NCBI Taxonomy" id="1590643"/>
    <lineage>
        <taxon>Bacteria</taxon>
        <taxon>Pseudomonadati</taxon>
        <taxon>Bacteroidota</taxon>
        <taxon>Sphingobacteriia</taxon>
        <taxon>Sphingobacteriales</taxon>
        <taxon>Sphingobacteriaceae</taxon>
        <taxon>Pedobacter</taxon>
    </lineage>
</organism>
<evidence type="ECO:0000313" key="3">
    <source>
        <dbReference type="EMBL" id="MFD2730765.1"/>
    </source>
</evidence>
<dbReference type="SMART" id="SM00448">
    <property type="entry name" value="REC"/>
    <property type="match status" value="1"/>
</dbReference>
<dbReference type="PROSITE" id="PS50110">
    <property type="entry name" value="RESPONSE_REGULATORY"/>
    <property type="match status" value="1"/>
</dbReference>
<dbReference type="InterPro" id="IPR001789">
    <property type="entry name" value="Sig_transdc_resp-reg_receiver"/>
</dbReference>
<dbReference type="InterPro" id="IPR011006">
    <property type="entry name" value="CheY-like_superfamily"/>
</dbReference>
<keyword evidence="4" id="KW-1185">Reference proteome</keyword>
<protein>
    <submittedName>
        <fullName evidence="3">Two-component system response regulator</fullName>
    </submittedName>
</protein>
<dbReference type="Pfam" id="PF00072">
    <property type="entry name" value="Response_reg"/>
    <property type="match status" value="1"/>
</dbReference>
<dbReference type="EMBL" id="JBHULV010000008">
    <property type="protein sequence ID" value="MFD2730765.1"/>
    <property type="molecule type" value="Genomic_DNA"/>
</dbReference>
<dbReference type="Proteomes" id="UP001597546">
    <property type="component" value="Unassembled WGS sequence"/>
</dbReference>